<protein>
    <submittedName>
        <fullName evidence="1">Uncharacterized protein</fullName>
    </submittedName>
</protein>
<organism evidence="1">
    <name type="scientific">Lepeophtheirus salmonis</name>
    <name type="common">Salmon louse</name>
    <name type="synonym">Caligus salmonis</name>
    <dbReference type="NCBI Taxonomy" id="72036"/>
    <lineage>
        <taxon>Eukaryota</taxon>
        <taxon>Metazoa</taxon>
        <taxon>Ecdysozoa</taxon>
        <taxon>Arthropoda</taxon>
        <taxon>Crustacea</taxon>
        <taxon>Multicrustacea</taxon>
        <taxon>Hexanauplia</taxon>
        <taxon>Copepoda</taxon>
        <taxon>Siphonostomatoida</taxon>
        <taxon>Caligidae</taxon>
        <taxon>Lepeophtheirus</taxon>
    </lineage>
</organism>
<sequence length="29" mass="3331">MYRMTMGDNFGKNGKACEEKRINTHGIID</sequence>
<evidence type="ECO:0000313" key="1">
    <source>
        <dbReference type="EMBL" id="CDW48991.1"/>
    </source>
</evidence>
<proteinExistence type="predicted"/>
<dbReference type="AlphaFoldDB" id="A0A0K2VGB9"/>
<accession>A0A0K2VGB9</accession>
<reference evidence="1" key="1">
    <citation type="submission" date="2014-05" db="EMBL/GenBank/DDBJ databases">
        <authorList>
            <person name="Chronopoulou M."/>
        </authorList>
    </citation>
    <scope>NUCLEOTIDE SEQUENCE</scope>
    <source>
        <tissue evidence="1">Whole organism</tissue>
    </source>
</reference>
<dbReference type="EMBL" id="HACA01031630">
    <property type="protein sequence ID" value="CDW48991.1"/>
    <property type="molecule type" value="Transcribed_RNA"/>
</dbReference>
<name>A0A0K2VGB9_LEPSM</name>